<protein>
    <submittedName>
        <fullName evidence="2">Uncharacterized protein</fullName>
    </submittedName>
</protein>
<reference evidence="2" key="1">
    <citation type="submission" date="2019-08" db="EMBL/GenBank/DDBJ databases">
        <authorList>
            <person name="Kucharzyk K."/>
            <person name="Murdoch R.W."/>
            <person name="Higgins S."/>
            <person name="Loffler F."/>
        </authorList>
    </citation>
    <scope>NUCLEOTIDE SEQUENCE</scope>
</reference>
<sequence length="174" mass="19810">MGESSARLINFLQVFLVEDSADGHVADARETIEKDVEILAPFQIIVNHDEVDQHPVHLPEFQKGEKTVRRIDNGDDSQHKIDQVEQDARNPKMDFSTFEEDNRGENQCKEIHQRDFHAAHGTAVKLEGKEVDGKNIQNDTQRDHPDETAFLNQTAEEGKKDACGNAHQEDREED</sequence>
<accession>A0A645HR51</accession>
<dbReference type="AlphaFoldDB" id="A0A645HR51"/>
<feature type="compositionally biased region" description="Basic and acidic residues" evidence="1">
    <location>
        <begin position="156"/>
        <end position="174"/>
    </location>
</feature>
<name>A0A645HR51_9ZZZZ</name>
<comment type="caution">
    <text evidence="2">The sequence shown here is derived from an EMBL/GenBank/DDBJ whole genome shotgun (WGS) entry which is preliminary data.</text>
</comment>
<gene>
    <name evidence="2" type="ORF">SDC9_188586</name>
</gene>
<feature type="region of interest" description="Disordered" evidence="1">
    <location>
        <begin position="123"/>
        <end position="174"/>
    </location>
</feature>
<dbReference type="EMBL" id="VSSQ01097857">
    <property type="protein sequence ID" value="MPN41046.1"/>
    <property type="molecule type" value="Genomic_DNA"/>
</dbReference>
<organism evidence="2">
    <name type="scientific">bioreactor metagenome</name>
    <dbReference type="NCBI Taxonomy" id="1076179"/>
    <lineage>
        <taxon>unclassified sequences</taxon>
        <taxon>metagenomes</taxon>
        <taxon>ecological metagenomes</taxon>
    </lineage>
</organism>
<evidence type="ECO:0000313" key="2">
    <source>
        <dbReference type="EMBL" id="MPN41046.1"/>
    </source>
</evidence>
<proteinExistence type="predicted"/>
<evidence type="ECO:0000256" key="1">
    <source>
        <dbReference type="SAM" id="MobiDB-lite"/>
    </source>
</evidence>